<evidence type="ECO:0000259" key="9">
    <source>
        <dbReference type="Pfam" id="PF00460"/>
    </source>
</evidence>
<dbReference type="GeneID" id="303190245"/>
<evidence type="ECO:0000256" key="8">
    <source>
        <dbReference type="RuleBase" id="RU362116"/>
    </source>
</evidence>
<evidence type="ECO:0000259" key="11">
    <source>
        <dbReference type="Pfam" id="PF22692"/>
    </source>
</evidence>
<dbReference type="InterPro" id="IPR001444">
    <property type="entry name" value="Flag_bb_rod_N"/>
</dbReference>
<dbReference type="EMBL" id="QPGL01000002">
    <property type="protein sequence ID" value="RCS70734.1"/>
    <property type="molecule type" value="Genomic_DNA"/>
</dbReference>
<dbReference type="PANTHER" id="PTHR30435:SF19">
    <property type="entry name" value="FLAGELLAR BASAL-BODY ROD PROTEIN FLGG"/>
    <property type="match status" value="1"/>
</dbReference>
<name>A0A368LJ12_9VIBR</name>
<dbReference type="Proteomes" id="UP000252479">
    <property type="component" value="Unassembled WGS sequence"/>
</dbReference>
<proteinExistence type="inferred from homology"/>
<dbReference type="NCBIfam" id="TIGR03506">
    <property type="entry name" value="FlgEFG_subfam"/>
    <property type="match status" value="2"/>
</dbReference>
<dbReference type="GO" id="GO:0071978">
    <property type="term" value="P:bacterial-type flagellum-dependent swarming motility"/>
    <property type="evidence" value="ECO:0007669"/>
    <property type="project" value="TreeGrafter"/>
</dbReference>
<evidence type="ECO:0000256" key="2">
    <source>
        <dbReference type="ARBA" id="ARBA00009677"/>
    </source>
</evidence>
<dbReference type="OrthoDB" id="9804559at2"/>
<dbReference type="AlphaFoldDB" id="A0A368LJ12"/>
<dbReference type="GO" id="GO:0009426">
    <property type="term" value="C:bacterial-type flagellum basal body, distal rod"/>
    <property type="evidence" value="ECO:0007669"/>
    <property type="project" value="UniProtKB-UniRule"/>
</dbReference>
<dbReference type="InterPro" id="IPR037925">
    <property type="entry name" value="FlgE/F/G-like"/>
</dbReference>
<dbReference type="PROSITE" id="PS00588">
    <property type="entry name" value="FLAGELLA_BB_ROD"/>
    <property type="match status" value="1"/>
</dbReference>
<keyword evidence="13" id="KW-1185">Reference proteome</keyword>
<comment type="subcellular location">
    <subcellularLocation>
        <location evidence="1 8">Bacterial flagellum basal body</location>
    </subcellularLocation>
</comment>
<dbReference type="InterPro" id="IPR012834">
    <property type="entry name" value="FlgG_G_neg"/>
</dbReference>
<evidence type="ECO:0000256" key="7">
    <source>
        <dbReference type="NCBIfam" id="TIGR02488"/>
    </source>
</evidence>
<keyword evidence="4 8" id="KW-0975">Bacterial flagellum</keyword>
<dbReference type="SUPFAM" id="SSF117143">
    <property type="entry name" value="Flagellar hook protein flgE"/>
    <property type="match status" value="1"/>
</dbReference>
<feature type="domain" description="Flagellar hook protein FlgE/F/G-like D1" evidence="11">
    <location>
        <begin position="96"/>
        <end position="159"/>
    </location>
</feature>
<dbReference type="InterPro" id="IPR020013">
    <property type="entry name" value="Flagellar_FlgE/F/G"/>
</dbReference>
<feature type="domain" description="Flagellar basal body rod protein N-terminal" evidence="9">
    <location>
        <begin position="7"/>
        <end position="35"/>
    </location>
</feature>
<evidence type="ECO:0000256" key="4">
    <source>
        <dbReference type="ARBA" id="ARBA00023143"/>
    </source>
</evidence>
<keyword evidence="12" id="KW-0282">Flagellum</keyword>
<keyword evidence="12" id="KW-0969">Cilium</keyword>
<evidence type="ECO:0000256" key="1">
    <source>
        <dbReference type="ARBA" id="ARBA00004117"/>
    </source>
</evidence>
<dbReference type="NCBIfam" id="TIGR02488">
    <property type="entry name" value="flgG_G_neg"/>
    <property type="match status" value="1"/>
</dbReference>
<keyword evidence="12" id="KW-0966">Cell projection</keyword>
<gene>
    <name evidence="12" type="primary">flgG</name>
    <name evidence="12" type="ORF">CIK83_15070</name>
</gene>
<dbReference type="Pfam" id="PF22692">
    <property type="entry name" value="LlgE_F_G_D1"/>
    <property type="match status" value="1"/>
</dbReference>
<dbReference type="RefSeq" id="WP_086959971.1">
    <property type="nucleotide sequence ID" value="NZ_AP018681.1"/>
</dbReference>
<dbReference type="Pfam" id="PF06429">
    <property type="entry name" value="Flg_bbr_C"/>
    <property type="match status" value="1"/>
</dbReference>
<sequence>MHNALSIAKTGMAAQDAKMTAISNNLANVNTVGFKKDTVVFESLFYSIEKQAGTETADLNQHPTGMQLGNGVRISGTQKVFTQGSINNTDQQYDLAILGDGFFQVAGPDGEMLYTRNGQMQVNSDGNLVNNQGYIIQPEITVPDNATLVSISEDGMVTATVAGQVDGENLGQLTLVKFMNPAGLSALGGNLLAETDASGEALELIPGEEGVGVIKQGALEGSNVQVVESMVEMIQTQRGYEMNAKVLSASDEMLQYIAQQA</sequence>
<feature type="domain" description="Flagellar basal-body/hook protein C-terminal" evidence="10">
    <location>
        <begin position="215"/>
        <end position="259"/>
    </location>
</feature>
<organism evidence="12 13">
    <name type="scientific">Vibrio casei</name>
    <dbReference type="NCBI Taxonomy" id="673372"/>
    <lineage>
        <taxon>Bacteria</taxon>
        <taxon>Pseudomonadati</taxon>
        <taxon>Pseudomonadota</taxon>
        <taxon>Gammaproteobacteria</taxon>
        <taxon>Vibrionales</taxon>
        <taxon>Vibrionaceae</taxon>
        <taxon>Vibrio</taxon>
    </lineage>
</organism>
<dbReference type="InterPro" id="IPR019776">
    <property type="entry name" value="Flagellar_basal_body_rod_CS"/>
</dbReference>
<comment type="subunit">
    <text evidence="5 8">The basal body constitutes a major portion of the flagellar organelle and consists of four rings (L,P,S, and M) mounted on a central rod. The rod consists of about 26 subunits of FlgG in the distal portion, and FlgB, FlgC and FlgF are thought to build up the proximal portion of the rod with about 6 subunits each.</text>
</comment>
<reference evidence="12 13" key="1">
    <citation type="journal article" date="2017" name="Elife">
        <title>Extensive horizontal gene transfer in cheese-associated bacteria.</title>
        <authorList>
            <person name="Bonham K.S."/>
            <person name="Wolfe B.E."/>
            <person name="Dutton R.J."/>
        </authorList>
    </citation>
    <scope>NUCLEOTIDE SEQUENCE [LARGE SCALE GENOMIC DNA]</scope>
    <source>
        <strain evidence="12 13">JB196</strain>
    </source>
</reference>
<evidence type="ECO:0000313" key="13">
    <source>
        <dbReference type="Proteomes" id="UP000252479"/>
    </source>
</evidence>
<evidence type="ECO:0000313" key="12">
    <source>
        <dbReference type="EMBL" id="RCS70734.1"/>
    </source>
</evidence>
<evidence type="ECO:0000256" key="5">
    <source>
        <dbReference type="ARBA" id="ARBA00025933"/>
    </source>
</evidence>
<evidence type="ECO:0000259" key="10">
    <source>
        <dbReference type="Pfam" id="PF06429"/>
    </source>
</evidence>
<dbReference type="Pfam" id="PF00460">
    <property type="entry name" value="Flg_bb_rod"/>
    <property type="match status" value="1"/>
</dbReference>
<dbReference type="InterPro" id="IPR053967">
    <property type="entry name" value="LlgE_F_G-like_D1"/>
</dbReference>
<accession>A0A368LJ12</accession>
<comment type="similarity">
    <text evidence="2 8">Belongs to the flagella basal body rod proteins family.</text>
</comment>
<comment type="caution">
    <text evidence="12">The sequence shown here is derived from an EMBL/GenBank/DDBJ whole genome shotgun (WGS) entry which is preliminary data.</text>
</comment>
<evidence type="ECO:0000256" key="6">
    <source>
        <dbReference type="ARBA" id="ARBA00032912"/>
    </source>
</evidence>
<protein>
    <recommendedName>
        <fullName evidence="3 7">Flagellar basal-body rod protein FlgG</fullName>
    </recommendedName>
    <alternativeName>
        <fullName evidence="6 8">Distal rod protein</fullName>
    </alternativeName>
</protein>
<dbReference type="InterPro" id="IPR010930">
    <property type="entry name" value="Flg_bb/hook_C_dom"/>
</dbReference>
<dbReference type="PANTHER" id="PTHR30435">
    <property type="entry name" value="FLAGELLAR PROTEIN"/>
    <property type="match status" value="1"/>
</dbReference>
<evidence type="ECO:0000256" key="3">
    <source>
        <dbReference type="ARBA" id="ARBA00017948"/>
    </source>
</evidence>